<feature type="compositionally biased region" description="Low complexity" evidence="1">
    <location>
        <begin position="460"/>
        <end position="472"/>
    </location>
</feature>
<keyword evidence="2" id="KW-0812">Transmembrane</keyword>
<feature type="transmembrane region" description="Helical" evidence="2">
    <location>
        <begin position="340"/>
        <end position="363"/>
    </location>
</feature>
<dbReference type="Proteomes" id="UP000696280">
    <property type="component" value="Unassembled WGS sequence"/>
</dbReference>
<feature type="transmembrane region" description="Helical" evidence="2">
    <location>
        <begin position="243"/>
        <end position="260"/>
    </location>
</feature>
<comment type="caution">
    <text evidence="3">The sequence shown here is derived from an EMBL/GenBank/DDBJ whole genome shotgun (WGS) entry which is preliminary data.</text>
</comment>
<dbReference type="AlphaFoldDB" id="A0A9N9KXK1"/>
<reference evidence="3" key="1">
    <citation type="submission" date="2021-07" db="EMBL/GenBank/DDBJ databases">
        <authorList>
            <person name="Durling M."/>
        </authorList>
    </citation>
    <scope>NUCLEOTIDE SEQUENCE</scope>
</reference>
<keyword evidence="4" id="KW-1185">Reference proteome</keyword>
<dbReference type="EMBL" id="CAJVRL010000052">
    <property type="protein sequence ID" value="CAG8953822.1"/>
    <property type="molecule type" value="Genomic_DNA"/>
</dbReference>
<organism evidence="3 4">
    <name type="scientific">Hymenoscyphus fraxineus</name>
    <dbReference type="NCBI Taxonomy" id="746836"/>
    <lineage>
        <taxon>Eukaryota</taxon>
        <taxon>Fungi</taxon>
        <taxon>Dikarya</taxon>
        <taxon>Ascomycota</taxon>
        <taxon>Pezizomycotina</taxon>
        <taxon>Leotiomycetes</taxon>
        <taxon>Helotiales</taxon>
        <taxon>Helotiaceae</taxon>
        <taxon>Hymenoscyphus</taxon>
    </lineage>
</organism>
<evidence type="ECO:0000313" key="3">
    <source>
        <dbReference type="EMBL" id="CAG8953822.1"/>
    </source>
</evidence>
<evidence type="ECO:0000256" key="2">
    <source>
        <dbReference type="SAM" id="Phobius"/>
    </source>
</evidence>
<gene>
    <name evidence="3" type="ORF">HYFRA_00006714</name>
</gene>
<feature type="transmembrane region" description="Helical" evidence="2">
    <location>
        <begin position="216"/>
        <end position="237"/>
    </location>
</feature>
<protein>
    <submittedName>
        <fullName evidence="3">Uncharacterized protein</fullName>
    </submittedName>
</protein>
<evidence type="ECO:0000256" key="1">
    <source>
        <dbReference type="SAM" id="MobiDB-lite"/>
    </source>
</evidence>
<proteinExistence type="predicted"/>
<sequence length="487" mass="54368">MTMSSQALLHFQQWSSEAKSCDCFGGMAQQTSTNNALGTLIGYVGAEAATNEIFERLLWPQRFYNDFGWHNIIRMTLFLPMGAPLHKAALATLIQIHKNGLFRGHEQGHMLGSPFFYDSRISYLAHNCFDIDKPEKDLVRNGLWLRAIANFPLPSTTKLDGSRSVETGLRDAGIPGQHRIRAINRVSHLRISVPDYKPHTSEIIGNETGRTTLKNYFALLATEFTGVLTGITVAIVWKTGFMLLWFAPLILKVVSAYLAVSRGSLEVPPQIQFSGPTGPENDLTPLSEKLQDTSLTNKKFEIHDTLNGFLVIEGDENIILQFFRHYGHPIRNRFREVSQIIIIVAFGALFPIGTICSILWMPIGLQYTWLAYQLYATLAMYVYNFSDGHSLGTTEKKIAQQWTNQRAKGKKNKVYFGSKEGVLMAELEVTCHNRVKDGKDHMKTLLSSQIQRPDKLSCQSSGSGTMTTSSSTDKQAAGLASRNVAVK</sequence>
<accession>A0A9N9KXK1</accession>
<dbReference type="OrthoDB" id="5295335at2759"/>
<evidence type="ECO:0000313" key="4">
    <source>
        <dbReference type="Proteomes" id="UP000696280"/>
    </source>
</evidence>
<feature type="region of interest" description="Disordered" evidence="1">
    <location>
        <begin position="454"/>
        <end position="487"/>
    </location>
</feature>
<name>A0A9N9KXK1_9HELO</name>
<keyword evidence="2" id="KW-1133">Transmembrane helix</keyword>
<keyword evidence="2" id="KW-0472">Membrane</keyword>